<evidence type="ECO:0000256" key="10">
    <source>
        <dbReference type="RuleBase" id="RU361207"/>
    </source>
</evidence>
<evidence type="ECO:0000256" key="4">
    <source>
        <dbReference type="ARBA" id="ARBA00020295"/>
    </source>
</evidence>
<dbReference type="NCBIfam" id="TIGR02401">
    <property type="entry name" value="trehalose_TreY"/>
    <property type="match status" value="1"/>
</dbReference>
<comment type="caution">
    <text evidence="12">The sequence shown here is derived from an EMBL/GenBank/DDBJ whole genome shotgun (WGS) entry which is preliminary data.</text>
</comment>
<dbReference type="Gene3D" id="1.10.150.200">
    <property type="entry name" value="Maltooligosyl trehalose synthase, domain 3"/>
    <property type="match status" value="1"/>
</dbReference>
<dbReference type="InterPro" id="IPR012767">
    <property type="entry name" value="Trehalose_TreY"/>
</dbReference>
<evidence type="ECO:0000259" key="11">
    <source>
        <dbReference type="SMART" id="SM00642"/>
    </source>
</evidence>
<dbReference type="Pfam" id="PF00128">
    <property type="entry name" value="Alpha-amylase"/>
    <property type="match status" value="1"/>
</dbReference>
<name>A0ABX0UL78_9BACT</name>
<dbReference type="CDD" id="cd11336">
    <property type="entry name" value="AmyAc_MTSase"/>
    <property type="match status" value="1"/>
</dbReference>
<dbReference type="NCBIfam" id="TIGR00217">
    <property type="entry name" value="malQ"/>
    <property type="match status" value="1"/>
</dbReference>
<proteinExistence type="inferred from homology"/>
<evidence type="ECO:0000256" key="2">
    <source>
        <dbReference type="ARBA" id="ARBA00005684"/>
    </source>
</evidence>
<keyword evidence="7 10" id="KW-0119">Carbohydrate metabolism</keyword>
<protein>
    <recommendedName>
        <fullName evidence="4 10">4-alpha-glucanotransferase</fullName>
        <ecNumber evidence="3 10">2.4.1.25</ecNumber>
    </recommendedName>
    <alternativeName>
        <fullName evidence="8 10">Amylomaltase</fullName>
    </alternativeName>
    <alternativeName>
        <fullName evidence="9 10">Disproportionating enzyme</fullName>
    </alternativeName>
</protein>
<keyword evidence="6 10" id="KW-0808">Transferase</keyword>
<accession>A0ABX0UL78</accession>
<keyword evidence="5 10" id="KW-0328">Glycosyltransferase</keyword>
<evidence type="ECO:0000256" key="9">
    <source>
        <dbReference type="ARBA" id="ARBA00031501"/>
    </source>
</evidence>
<comment type="similarity">
    <text evidence="2 10">Belongs to the disproportionating enzyme family.</text>
</comment>
<dbReference type="EC" id="2.4.1.25" evidence="3 10"/>
<evidence type="ECO:0000256" key="3">
    <source>
        <dbReference type="ARBA" id="ARBA00012560"/>
    </source>
</evidence>
<evidence type="ECO:0000256" key="8">
    <source>
        <dbReference type="ARBA" id="ARBA00031423"/>
    </source>
</evidence>
<dbReference type="SMART" id="SM00642">
    <property type="entry name" value="Aamy"/>
    <property type="match status" value="1"/>
</dbReference>
<evidence type="ECO:0000313" key="13">
    <source>
        <dbReference type="Proteomes" id="UP001179181"/>
    </source>
</evidence>
<evidence type="ECO:0000313" key="12">
    <source>
        <dbReference type="EMBL" id="NIJ53632.1"/>
    </source>
</evidence>
<sequence>MSNPVSTYRLQFSQAFSFKDFEKLIPYYQKLGIGTIYASPILASVPGSTHGYDGVNPGLIDPELGTLEDLKRIHGKLKQSEIGWLQDIVPNHMAFHSENPWLMDVLEKGTQSVYAAYFDIAWNSRLFHGKIMVPFLAHSLDEVIENGALKLAYKENRFVMEYEGSVYPLNLRSYLTLLSDNPENQSQSIHQLISQLRDIHEVEDSRVFSERWNEFLLQLTSLSKNEQIGQFLEETLDRFNADESMLRKVVDEQTYVLCHWQRTEGKINFRRFFTVNGLICLNMQDDQVFEEYHFLIKSLIEDGVFQGLRIDHIDGLFDPSAYLQKLRNLAGNETYIVAEKILEKNENLPVDWPIEGTTGYEFLAIVNNLFTNKAAEPIFSEYYEELTGDRKSIHDQLISKKSEILYDHMAGELDNLYQLFIELRLADPEFTSQLDLKKAIGEFLIHCPVYRYYGNSMPLSESEAPALKTIFEKIRHYHPDISAEADLLEKCLLSTEAEDTDYQSRVLEFYQRCMQFTGPIMAKGGEDTLMYTNNRFIGHNDVGDFPDRFGITSKDFHKFMQKRQKDWPLCLNATSTHDTKRGEDVRARLNALTDLGETWIEKVKEWKELNANSINNDAPDENDQYLIYQTLVGAYPMQGEDEDDFSKRLFEYLQKALREAKTKTSWSEPDEAYEQKVTDFAGKLLDQKSPFFKSFQSFQSEIVDFGIINSLSQLTLKFTCPGIPDVYQGCEFWDFSLVDPDNRRPVDYGKRQQALKDFEDYEPERLLEKLWKGRKNGHVKLWLTRVLFQLRKSNPVLFSKGDYIPLKTRGEYKDHLIAFARKLKRDFYVVVIPLHTSVLCKQQGKTFFELDWADTTVVLPDNLSPEFKSVITDQVNEFQSKLLPKEIFSDLPLAIFKGSKADNERKAGVLLHITSLASPYGIGDMGPEAFVFADFLERGSQKFWQILPLNPTEEAQSNSPYSALSSRAGNPSLISPDLLASDGLLSPELLGNYHEEPTAQIDFTKAEKIKSELLEEAYKNRSADPDDENAFKAFCDENAEWLGDFSLYIVLKKRHDGNPWYEWPDQFKLRDVQALKETTESESESIQYVQWQQYIFDKQWKNLKSYCNALDIKLLGDIPFYISYDSADVWANRELFCVDETGKITGIAGVPPDSFSDDGQLWGMPVFNWEALKAQGYQWWIDRLAKNIELFDLVRLDHFRAFADYWEVPGGETTAVNGAWKLGPGEDFFKKIELALGHLPFIAEDLGEISPEVYKLRDRFALPGMKVLQFAFDENMPQSDHIPHNYSANFIAYTGTHDNNTVKGWFRETASDGVKSQFENYIGKRVQEDDVHIEMARLVYGSIAKTAILPMQDILNLDETAKMNLPGSNDNNWAWRLLPGQVSKENQQFLADLAVLYNRD</sequence>
<dbReference type="InterPro" id="IPR003385">
    <property type="entry name" value="Glyco_hydro_77"/>
</dbReference>
<gene>
    <name evidence="12" type="ORF">FHS68_002814</name>
</gene>
<organism evidence="12 13">
    <name type="scientific">Dyadobacter arcticus</name>
    <dbReference type="NCBI Taxonomy" id="1078754"/>
    <lineage>
        <taxon>Bacteria</taxon>
        <taxon>Pseudomonadati</taxon>
        <taxon>Bacteroidota</taxon>
        <taxon>Cytophagia</taxon>
        <taxon>Cytophagales</taxon>
        <taxon>Spirosomataceae</taxon>
        <taxon>Dyadobacter</taxon>
    </lineage>
</organism>
<dbReference type="Gene3D" id="1.10.10.470">
    <property type="entry name" value="Maltooligosyl trehalose synthase, domain 4"/>
    <property type="match status" value="1"/>
</dbReference>
<dbReference type="Proteomes" id="UP001179181">
    <property type="component" value="Unassembled WGS sequence"/>
</dbReference>
<evidence type="ECO:0000256" key="5">
    <source>
        <dbReference type="ARBA" id="ARBA00022676"/>
    </source>
</evidence>
<comment type="catalytic activity">
    <reaction evidence="1 10">
        <text>Transfers a segment of a (1-&gt;4)-alpha-D-glucan to a new position in an acceptor, which may be glucose or a (1-&gt;4)-alpha-D-glucan.</text>
        <dbReference type="EC" id="2.4.1.25"/>
    </reaction>
</comment>
<evidence type="ECO:0000256" key="6">
    <source>
        <dbReference type="ARBA" id="ARBA00022679"/>
    </source>
</evidence>
<dbReference type="PANTHER" id="PTHR32438:SF5">
    <property type="entry name" value="4-ALPHA-GLUCANOTRANSFERASE DPE1, CHLOROPLASTIC_AMYLOPLASTIC"/>
    <property type="match status" value="1"/>
</dbReference>
<dbReference type="Gene3D" id="3.20.20.80">
    <property type="entry name" value="Glycosidases"/>
    <property type="match status" value="2"/>
</dbReference>
<dbReference type="SUPFAM" id="SSF51445">
    <property type="entry name" value="(Trans)glycosidases"/>
    <property type="match status" value="2"/>
</dbReference>
<dbReference type="RefSeq" id="WP_167271030.1">
    <property type="nucleotide sequence ID" value="NZ_JAASQJ010000003.1"/>
</dbReference>
<evidence type="ECO:0000256" key="7">
    <source>
        <dbReference type="ARBA" id="ARBA00023277"/>
    </source>
</evidence>
<dbReference type="EMBL" id="JAASQJ010000003">
    <property type="protein sequence ID" value="NIJ53632.1"/>
    <property type="molecule type" value="Genomic_DNA"/>
</dbReference>
<dbReference type="InterPro" id="IPR013797">
    <property type="entry name" value="Maltooligo_trehalose_synth_4"/>
</dbReference>
<feature type="domain" description="Glycosyl hydrolase family 13 catalytic" evidence="11">
    <location>
        <begin position="14"/>
        <end position="635"/>
    </location>
</feature>
<dbReference type="InterPro" id="IPR006047">
    <property type="entry name" value="GH13_cat_dom"/>
</dbReference>
<dbReference type="Pfam" id="PF02446">
    <property type="entry name" value="Glyco_hydro_77"/>
    <property type="match status" value="1"/>
</dbReference>
<evidence type="ECO:0000256" key="1">
    <source>
        <dbReference type="ARBA" id="ARBA00000439"/>
    </source>
</evidence>
<dbReference type="NCBIfam" id="NF011080">
    <property type="entry name" value="PRK14508.1-3"/>
    <property type="match status" value="1"/>
</dbReference>
<dbReference type="PANTHER" id="PTHR32438">
    <property type="entry name" value="4-ALPHA-GLUCANOTRANSFERASE DPE1, CHLOROPLASTIC/AMYLOPLASTIC"/>
    <property type="match status" value="1"/>
</dbReference>
<dbReference type="InterPro" id="IPR017853">
    <property type="entry name" value="GH"/>
</dbReference>
<reference evidence="12 13" key="1">
    <citation type="submission" date="2020-03" db="EMBL/GenBank/DDBJ databases">
        <title>Genomic Encyclopedia of Type Strains, Phase IV (KMG-IV): sequencing the most valuable type-strain genomes for metagenomic binning, comparative biology and taxonomic classification.</title>
        <authorList>
            <person name="Goeker M."/>
        </authorList>
    </citation>
    <scope>NUCLEOTIDE SEQUENCE [LARGE SCALE GENOMIC DNA]</scope>
    <source>
        <strain evidence="12 13">DSM 102865</strain>
    </source>
</reference>
<dbReference type="Gene3D" id="3.30.1590.10">
    <property type="entry name" value="Maltooligosyl trehalose synthase, domain 2"/>
    <property type="match status" value="1"/>
</dbReference>
<keyword evidence="13" id="KW-1185">Reference proteome</keyword>